<feature type="region of interest" description="Disordered" evidence="1">
    <location>
        <begin position="436"/>
        <end position="483"/>
    </location>
</feature>
<feature type="region of interest" description="Disordered" evidence="1">
    <location>
        <begin position="894"/>
        <end position="913"/>
    </location>
</feature>
<evidence type="ECO:0000256" key="1">
    <source>
        <dbReference type="SAM" id="MobiDB-lite"/>
    </source>
</evidence>
<comment type="caution">
    <text evidence="2">The sequence shown here is derived from an EMBL/GenBank/DDBJ whole genome shotgun (WGS) entry which is preliminary data.</text>
</comment>
<name>A0A2J7ZS33_9CHLO</name>
<proteinExistence type="predicted"/>
<accession>A0A2J7ZS33</accession>
<feature type="compositionally biased region" description="Low complexity" evidence="1">
    <location>
        <begin position="451"/>
        <end position="460"/>
    </location>
</feature>
<keyword evidence="3" id="KW-1185">Reference proteome</keyword>
<evidence type="ECO:0000313" key="3">
    <source>
        <dbReference type="Proteomes" id="UP000236333"/>
    </source>
</evidence>
<dbReference type="EMBL" id="PGGS01000551">
    <property type="protein sequence ID" value="PNH03082.1"/>
    <property type="molecule type" value="Genomic_DNA"/>
</dbReference>
<sequence>MSSSAHQPALSRPAQAAAILRSLPGLAERLRASPPPSIEDLREFAGRLEAAVPLIEDGTAAPALLSNAAARAALLSMLAVALRQALARWAGVQGSGAGREELRLLSYISIAYWASTCCTSLLLCELSPLHAKRQLGFALRLMRTQPLQCCTRRLAKVGPELLSLQRNLQQGEGPTQKGSHGRAASSGAARARDRQQKVLLIVDKVDNALAQSLPLVFALTSLAEPLDAQEGAPPSHSELGQLWEGLVAALRDSCVLEHVARTLLLLLFSERLQPGDGDSDNFTYTYTLVRTINRITWMALRSAQMDDAVPSAASEHSTLAAALHELLSGRCVRHAVLVLGVAALCAADGGPSYGLPSELLHRVPVIGRREGPDAESVDLRHANGRMVLDSSAVKNMLYMLRCGTWDGPPGRQGVLALMLRVGRLVVASRRAHLATNGGSVDADTTARHECGGSASASASGNSGGSGSSRRGGSGGGGGGRRQEQTMLRLEEGPLVLLFDAALEGAMELCFPARPGDRPVLAAARAECWRLFAAYTRDVLPLSLEGELPCSPVQHLQDPGAMLPGAPLPASPPPSWADALAGGWLPCLERLLRRGGEDPVGLEARLAMGSLALRLPDVEPCTLTWRHLAVLLAYGEPCKAAALVATLGKLLRTVDAFALKCTTADDHVAAAAAIWALIGAYEEWEAASDAASSGASLAALPAQSAAGRQLALMVSCATCEWLPPLARLAMQAMEPTALCASAGQLRSVPAAPGESQHDAVQTSAMLLMPLLGWLPVLAQRCNMAAAGEGAAGGGVAAAVGGAGGAGPADPGPHGPSGDGWPQLLLEEVGAVPLLGAALHMFSGPDAAAAAKGIAWNVGRCLVRACLAVAAACPREVRAAVARAATGPRLVATAGAAEGAAPTRRGQGPQPAAAAPAIETAPVPQAQLPWRAQQLRALAAGMRAEGWDAEADGADALAALLQSWEAGGGEGVGEGELSQVGAEAGAMAEAGPRPQQPVVLLAAWRRVEECAALDENERRVALALVPVADARDVLRTCSYSC</sequence>
<organism evidence="2 3">
    <name type="scientific">Tetrabaena socialis</name>
    <dbReference type="NCBI Taxonomy" id="47790"/>
    <lineage>
        <taxon>Eukaryota</taxon>
        <taxon>Viridiplantae</taxon>
        <taxon>Chlorophyta</taxon>
        <taxon>core chlorophytes</taxon>
        <taxon>Chlorophyceae</taxon>
        <taxon>CS clade</taxon>
        <taxon>Chlamydomonadales</taxon>
        <taxon>Tetrabaenaceae</taxon>
        <taxon>Tetrabaena</taxon>
    </lineage>
</organism>
<feature type="region of interest" description="Disordered" evidence="1">
    <location>
        <begin position="169"/>
        <end position="190"/>
    </location>
</feature>
<feature type="compositionally biased region" description="Gly residues" evidence="1">
    <location>
        <begin position="461"/>
        <end position="479"/>
    </location>
</feature>
<reference evidence="2 3" key="1">
    <citation type="journal article" date="2017" name="Mol. Biol. Evol.">
        <title>The 4-celled Tetrabaena socialis nuclear genome reveals the essential components for genetic control of cell number at the origin of multicellularity in the volvocine lineage.</title>
        <authorList>
            <person name="Featherston J."/>
            <person name="Arakaki Y."/>
            <person name="Hanschen E.R."/>
            <person name="Ferris P.J."/>
            <person name="Michod R.E."/>
            <person name="Olson B.J.S.C."/>
            <person name="Nozaki H."/>
            <person name="Durand P.M."/>
        </authorList>
    </citation>
    <scope>NUCLEOTIDE SEQUENCE [LARGE SCALE GENOMIC DNA]</scope>
    <source>
        <strain evidence="2 3">NIES-571</strain>
    </source>
</reference>
<dbReference type="Proteomes" id="UP000236333">
    <property type="component" value="Unassembled WGS sequence"/>
</dbReference>
<gene>
    <name evidence="2" type="ORF">TSOC_010878</name>
</gene>
<evidence type="ECO:0000313" key="2">
    <source>
        <dbReference type="EMBL" id="PNH03082.1"/>
    </source>
</evidence>
<protein>
    <submittedName>
        <fullName evidence="2">Uncharacterized protein</fullName>
    </submittedName>
</protein>
<dbReference type="AlphaFoldDB" id="A0A2J7ZS33"/>